<keyword evidence="2" id="KW-1185">Reference proteome</keyword>
<sequence length="171" mass="20177">MSPDMVFEESNVRFNFSGAVWATKSLHDHYRICSNSLLKDVDFIVETQGEIFFVEIKNSAYAGARCPEVFEGEKIKTDKHCQDIAGKYYHSVLYPLVSRKEKKYIYLYVLETTSRVDRTSRKLIRDKIIKYLPRKFPCMPEGSKSLIDEFDIVSIDEWNRKYSQYPITRLY</sequence>
<name>A0AAE4MC95_9EURY</name>
<gene>
    <name evidence="1" type="ORF">McpAg1_09410</name>
</gene>
<evidence type="ECO:0000313" key="2">
    <source>
        <dbReference type="Proteomes" id="UP001273136"/>
    </source>
</evidence>
<accession>A0AAE4MC95</accession>
<protein>
    <submittedName>
        <fullName evidence="1">Uncharacterized protein</fullName>
    </submittedName>
</protein>
<proteinExistence type="predicted"/>
<organism evidence="1 2">
    <name type="scientific">Methanorbis furvi</name>
    <dbReference type="NCBI Taxonomy" id="3028299"/>
    <lineage>
        <taxon>Archaea</taxon>
        <taxon>Methanobacteriati</taxon>
        <taxon>Methanobacteriota</taxon>
        <taxon>Stenosarchaea group</taxon>
        <taxon>Methanomicrobia</taxon>
        <taxon>Methanomicrobiales</taxon>
        <taxon>Methanocorpusculaceae</taxon>
        <taxon>Methanorbis</taxon>
    </lineage>
</organism>
<dbReference type="AlphaFoldDB" id="A0AAE4MC95"/>
<comment type="caution">
    <text evidence="1">The sequence shown here is derived from an EMBL/GenBank/DDBJ whole genome shotgun (WGS) entry which is preliminary data.</text>
</comment>
<dbReference type="EMBL" id="JAWDKA010000004">
    <property type="protein sequence ID" value="MDV0441731.1"/>
    <property type="molecule type" value="Genomic_DNA"/>
</dbReference>
<dbReference type="Proteomes" id="UP001273136">
    <property type="component" value="Unassembled WGS sequence"/>
</dbReference>
<dbReference type="RefSeq" id="WP_338094134.1">
    <property type="nucleotide sequence ID" value="NZ_JAWDKA010000004.1"/>
</dbReference>
<reference evidence="1" key="1">
    <citation type="submission" date="2023-06" db="EMBL/GenBank/DDBJ databases">
        <title>Genome sequence of Methancorpusculaceae sp. Ag1.</title>
        <authorList>
            <person name="Protasov E."/>
            <person name="Platt K."/>
            <person name="Poehlein A."/>
            <person name="Daniel R."/>
            <person name="Brune A."/>
        </authorList>
    </citation>
    <scope>NUCLEOTIDE SEQUENCE</scope>
    <source>
        <strain evidence="1">Ag1</strain>
    </source>
</reference>
<evidence type="ECO:0000313" key="1">
    <source>
        <dbReference type="EMBL" id="MDV0441731.1"/>
    </source>
</evidence>